<evidence type="ECO:0000256" key="2">
    <source>
        <dbReference type="ARBA" id="ARBA00022630"/>
    </source>
</evidence>
<evidence type="ECO:0000256" key="5">
    <source>
        <dbReference type="ARBA" id="ARBA00023002"/>
    </source>
</evidence>
<evidence type="ECO:0000256" key="4">
    <source>
        <dbReference type="ARBA" id="ARBA00022857"/>
    </source>
</evidence>
<keyword evidence="2" id="KW-0285">Flavoprotein</keyword>
<proteinExistence type="predicted"/>
<evidence type="ECO:0000256" key="3">
    <source>
        <dbReference type="ARBA" id="ARBA00022643"/>
    </source>
</evidence>
<keyword evidence="5" id="KW-0560">Oxidoreductase</keyword>
<dbReference type="PANTHER" id="PTHR43303:SF4">
    <property type="entry name" value="NADPH DEHYDROGENASE C23G7.10C-RELATED"/>
    <property type="match status" value="1"/>
</dbReference>
<comment type="caution">
    <text evidence="7">The sequence shown here is derived from an EMBL/GenBank/DDBJ whole genome shotgun (WGS) entry which is preliminary data.</text>
</comment>
<dbReference type="Pfam" id="PF00724">
    <property type="entry name" value="Oxidored_FMN"/>
    <property type="match status" value="1"/>
</dbReference>
<dbReference type="InterPro" id="IPR001155">
    <property type="entry name" value="OxRdtase_FMN_N"/>
</dbReference>
<dbReference type="Proteomes" id="UP001500740">
    <property type="component" value="Unassembled WGS sequence"/>
</dbReference>
<keyword evidence="4" id="KW-0521">NADP</keyword>
<sequence length="126" mass="14240">MRLSVSEYHDEGNQLDDFHYFAEQLKQQGVELIDCSSGGVVPVKIKPYPGYQIPFAEQLKQEVGIKTGAVGLITTGNQAEEILQNNRADLIFIGRELLKNPYWPKQAADELQTNITSPKQYERGWS</sequence>
<gene>
    <name evidence="7" type="ORF">GCM10008935_12020</name>
</gene>
<evidence type="ECO:0000313" key="8">
    <source>
        <dbReference type="Proteomes" id="UP001500740"/>
    </source>
</evidence>
<protein>
    <recommendedName>
        <fullName evidence="6">NADH:flavin oxidoreductase/NADH oxidase N-terminal domain-containing protein</fullName>
    </recommendedName>
</protein>
<evidence type="ECO:0000313" key="7">
    <source>
        <dbReference type="EMBL" id="GAA0458483.1"/>
    </source>
</evidence>
<organism evidence="7 8">
    <name type="scientific">Alkalibacillus silvisoli</name>
    <dbReference type="NCBI Taxonomy" id="392823"/>
    <lineage>
        <taxon>Bacteria</taxon>
        <taxon>Bacillati</taxon>
        <taxon>Bacillota</taxon>
        <taxon>Bacilli</taxon>
        <taxon>Bacillales</taxon>
        <taxon>Bacillaceae</taxon>
        <taxon>Alkalibacillus</taxon>
    </lineage>
</organism>
<evidence type="ECO:0000259" key="6">
    <source>
        <dbReference type="Pfam" id="PF00724"/>
    </source>
</evidence>
<feature type="domain" description="NADH:flavin oxidoreductase/NADH oxidase N-terminal" evidence="6">
    <location>
        <begin position="1"/>
        <end position="114"/>
    </location>
</feature>
<dbReference type="Gene3D" id="3.20.20.70">
    <property type="entry name" value="Aldolase class I"/>
    <property type="match status" value="1"/>
</dbReference>
<dbReference type="EMBL" id="BAAACZ010000009">
    <property type="protein sequence ID" value="GAA0458483.1"/>
    <property type="molecule type" value="Genomic_DNA"/>
</dbReference>
<dbReference type="InterPro" id="IPR044152">
    <property type="entry name" value="YqjM-like"/>
</dbReference>
<dbReference type="SUPFAM" id="SSF51395">
    <property type="entry name" value="FMN-linked oxidoreductases"/>
    <property type="match status" value="1"/>
</dbReference>
<dbReference type="InterPro" id="IPR013785">
    <property type="entry name" value="Aldolase_TIM"/>
</dbReference>
<dbReference type="PANTHER" id="PTHR43303">
    <property type="entry name" value="NADPH DEHYDROGENASE C23G7.10C-RELATED"/>
    <property type="match status" value="1"/>
</dbReference>
<name>A0ABN0ZTL5_9BACI</name>
<accession>A0ABN0ZTL5</accession>
<keyword evidence="8" id="KW-1185">Reference proteome</keyword>
<keyword evidence="3" id="KW-0288">FMN</keyword>
<evidence type="ECO:0000256" key="1">
    <source>
        <dbReference type="ARBA" id="ARBA00001917"/>
    </source>
</evidence>
<comment type="cofactor">
    <cofactor evidence="1">
        <name>FMN</name>
        <dbReference type="ChEBI" id="CHEBI:58210"/>
    </cofactor>
</comment>
<reference evidence="7 8" key="1">
    <citation type="journal article" date="2019" name="Int. J. Syst. Evol. Microbiol.">
        <title>The Global Catalogue of Microorganisms (GCM) 10K type strain sequencing project: providing services to taxonomists for standard genome sequencing and annotation.</title>
        <authorList>
            <consortium name="The Broad Institute Genomics Platform"/>
            <consortium name="The Broad Institute Genome Sequencing Center for Infectious Disease"/>
            <person name="Wu L."/>
            <person name="Ma J."/>
        </authorList>
    </citation>
    <scope>NUCLEOTIDE SEQUENCE [LARGE SCALE GENOMIC DNA]</scope>
    <source>
        <strain evidence="7 8">JCM 14193</strain>
    </source>
</reference>